<feature type="domain" description="PTS EIIB type-2" evidence="6">
    <location>
        <begin position="402"/>
        <end position="493"/>
    </location>
</feature>
<dbReference type="AlphaFoldDB" id="A0A239WM47"/>
<dbReference type="Proteomes" id="UP000215144">
    <property type="component" value="Chromosome 1"/>
</dbReference>
<dbReference type="InterPro" id="IPR036388">
    <property type="entry name" value="WH-like_DNA-bd_sf"/>
</dbReference>
<evidence type="ECO:0000256" key="5">
    <source>
        <dbReference type="ARBA" id="ARBA00023163"/>
    </source>
</evidence>
<keyword evidence="4" id="KW-0010">Activator</keyword>
<protein>
    <submittedName>
        <fullName evidence="8">Transcriptional antiterminator</fullName>
    </submittedName>
</protein>
<evidence type="ECO:0000256" key="4">
    <source>
        <dbReference type="ARBA" id="ARBA00023159"/>
    </source>
</evidence>
<dbReference type="PANTHER" id="PTHR30185:SF18">
    <property type="entry name" value="TRANSCRIPTIONAL REGULATOR MTLR"/>
    <property type="match status" value="1"/>
</dbReference>
<gene>
    <name evidence="8" type="primary">alsR</name>
    <name evidence="8" type="ORF">SAMEA4504048_00450</name>
</gene>
<dbReference type="PROSITE" id="PS51372">
    <property type="entry name" value="PRD_2"/>
    <property type="match status" value="2"/>
</dbReference>
<dbReference type="PANTHER" id="PTHR30185">
    <property type="entry name" value="CRYPTIC BETA-GLUCOSIDE BGL OPERON ANTITERMINATOR"/>
    <property type="match status" value="1"/>
</dbReference>
<feature type="domain" description="PRD" evidence="7">
    <location>
        <begin position="178"/>
        <end position="286"/>
    </location>
</feature>
<dbReference type="GO" id="GO:0008982">
    <property type="term" value="F:protein-N(PI)-phosphohistidine-sugar phosphotransferase activity"/>
    <property type="evidence" value="ECO:0007669"/>
    <property type="project" value="InterPro"/>
</dbReference>
<dbReference type="InterPro" id="IPR050661">
    <property type="entry name" value="BglG_antiterminators"/>
</dbReference>
<dbReference type="RefSeq" id="WP_095121800.1">
    <property type="nucleotide sequence ID" value="NZ_LT906454.1"/>
</dbReference>
<dbReference type="PROSITE" id="PS51099">
    <property type="entry name" value="PTS_EIIB_TYPE_2"/>
    <property type="match status" value="1"/>
</dbReference>
<dbReference type="Gene3D" id="3.40.50.2300">
    <property type="match status" value="1"/>
</dbReference>
<organism evidence="8 9">
    <name type="scientific">Streptococcus acidominimus</name>
    <dbReference type="NCBI Taxonomy" id="1326"/>
    <lineage>
        <taxon>Bacteria</taxon>
        <taxon>Bacillati</taxon>
        <taxon>Bacillota</taxon>
        <taxon>Bacilli</taxon>
        <taxon>Lactobacillales</taxon>
        <taxon>Streptococcaceae</taxon>
        <taxon>Streptococcus</taxon>
    </lineage>
</organism>
<keyword evidence="3" id="KW-0805">Transcription regulation</keyword>
<proteinExistence type="predicted"/>
<dbReference type="Gene3D" id="1.10.10.10">
    <property type="entry name" value="Winged helix-like DNA-binding domain superfamily/Winged helix DNA-binding domain"/>
    <property type="match status" value="1"/>
</dbReference>
<dbReference type="Pfam" id="PF05043">
    <property type="entry name" value="Mga"/>
    <property type="match status" value="1"/>
</dbReference>
<evidence type="ECO:0000313" key="8">
    <source>
        <dbReference type="EMBL" id="SNV35170.1"/>
    </source>
</evidence>
<accession>A0A239WM47</accession>
<dbReference type="SUPFAM" id="SSF63520">
    <property type="entry name" value="PTS-regulatory domain, PRD"/>
    <property type="match status" value="2"/>
</dbReference>
<dbReference type="EMBL" id="LT906454">
    <property type="protein sequence ID" value="SNV35170.1"/>
    <property type="molecule type" value="Genomic_DNA"/>
</dbReference>
<dbReference type="InterPro" id="IPR036095">
    <property type="entry name" value="PTS_EIIB-like_sf"/>
</dbReference>
<name>A0A239WM47_STRAI</name>
<keyword evidence="1" id="KW-0808">Transferase</keyword>
<reference evidence="8 9" key="1">
    <citation type="submission" date="2017-06" db="EMBL/GenBank/DDBJ databases">
        <authorList>
            <consortium name="Pathogen Informatics"/>
        </authorList>
    </citation>
    <scope>NUCLEOTIDE SEQUENCE [LARGE SCALE GENOMIC DNA]</scope>
    <source>
        <strain evidence="8 9">NCTC11291</strain>
    </source>
</reference>
<dbReference type="GO" id="GO:0006355">
    <property type="term" value="P:regulation of DNA-templated transcription"/>
    <property type="evidence" value="ECO:0007669"/>
    <property type="project" value="InterPro"/>
</dbReference>
<dbReference type="CDD" id="cd05568">
    <property type="entry name" value="PTS_IIB_bgl_like"/>
    <property type="match status" value="1"/>
</dbReference>
<dbReference type="Pfam" id="PF00874">
    <property type="entry name" value="PRD"/>
    <property type="match status" value="2"/>
</dbReference>
<evidence type="ECO:0000259" key="7">
    <source>
        <dbReference type="PROSITE" id="PS51372"/>
    </source>
</evidence>
<dbReference type="InterPro" id="IPR036634">
    <property type="entry name" value="PRD_sf"/>
</dbReference>
<keyword evidence="2" id="KW-0677">Repeat</keyword>
<dbReference type="KEGG" id="saco:SAME_00450"/>
<dbReference type="OrthoDB" id="3239954at2"/>
<dbReference type="SUPFAM" id="SSF52794">
    <property type="entry name" value="PTS system IIB component-like"/>
    <property type="match status" value="1"/>
</dbReference>
<sequence length="493" mass="58061">MKKQSRIDQLFKVLSTKKQFITAKALSCELGISEKTIYRLVRELNDNYFPEVLILSEKGKGYRLNEHFKNRPIHLFDDNEMSAENRRESILERLLMISPNSISTIVLGQEFFVSEAQILKDKQLLQKQLSPYNLEILSRKGGLLIRGNEFDIRQAIADLIPSFSTIDLDRLEFHEDQTIDLKLAQFLQSEIKKIEYNLQDKIPYPYDVNIFSHLYIMVNRILKVRRFGQLQKDEKSVVTIEEKDIYHESKRVIDAIEQFIQKKIPEVEIDYLYRYLISSRFQNKKVVSETSQFSKKVRLITRRYFDKFTLFNLSNVQEDSPIFVDLANHINPLLRRIENKIRIKNNMLSDIKDSYTAIFEELVRISKVVSQEYSDLSSINDDEIGFLTLYFARFKEIKRRRVKVVIMCTTGIGTSELLKSKIENNFPEIEILGVTNYQQPNSIIENYPSLELLISTIDYPETKKYKTIVVSALFAEEDKNQLRSYIRDINYEK</sequence>
<dbReference type="Pfam" id="PF08279">
    <property type="entry name" value="HTH_11"/>
    <property type="match status" value="1"/>
</dbReference>
<feature type="domain" description="PRD" evidence="7">
    <location>
        <begin position="292"/>
        <end position="401"/>
    </location>
</feature>
<evidence type="ECO:0000259" key="6">
    <source>
        <dbReference type="PROSITE" id="PS51099"/>
    </source>
</evidence>
<dbReference type="GO" id="GO:0009401">
    <property type="term" value="P:phosphoenolpyruvate-dependent sugar phosphotransferase system"/>
    <property type="evidence" value="ECO:0007669"/>
    <property type="project" value="InterPro"/>
</dbReference>
<evidence type="ECO:0000256" key="1">
    <source>
        <dbReference type="ARBA" id="ARBA00022679"/>
    </source>
</evidence>
<dbReference type="InterPro" id="IPR013196">
    <property type="entry name" value="HTH_11"/>
</dbReference>
<dbReference type="InterPro" id="IPR007737">
    <property type="entry name" value="Mga_HTH"/>
</dbReference>
<evidence type="ECO:0000256" key="3">
    <source>
        <dbReference type="ARBA" id="ARBA00023015"/>
    </source>
</evidence>
<keyword evidence="5" id="KW-0804">Transcription</keyword>
<evidence type="ECO:0000256" key="2">
    <source>
        <dbReference type="ARBA" id="ARBA00022737"/>
    </source>
</evidence>
<dbReference type="InterPro" id="IPR013011">
    <property type="entry name" value="PTS_EIIB_2"/>
</dbReference>
<evidence type="ECO:0000313" key="9">
    <source>
        <dbReference type="Proteomes" id="UP000215144"/>
    </source>
</evidence>
<dbReference type="Gene3D" id="1.10.1790.10">
    <property type="entry name" value="PRD domain"/>
    <property type="match status" value="2"/>
</dbReference>
<dbReference type="InterPro" id="IPR011608">
    <property type="entry name" value="PRD"/>
</dbReference>